<dbReference type="InterPro" id="IPR019734">
    <property type="entry name" value="TPR_rpt"/>
</dbReference>
<feature type="compositionally biased region" description="Low complexity" evidence="1">
    <location>
        <begin position="431"/>
        <end position="441"/>
    </location>
</feature>
<evidence type="ECO:0000256" key="1">
    <source>
        <dbReference type="SAM" id="MobiDB-lite"/>
    </source>
</evidence>
<feature type="region of interest" description="Disordered" evidence="1">
    <location>
        <begin position="427"/>
        <end position="447"/>
    </location>
</feature>
<dbReference type="EMBL" id="JBHUDX010000068">
    <property type="protein sequence ID" value="MFD1661134.1"/>
    <property type="molecule type" value="Genomic_DNA"/>
</dbReference>
<name>A0ABW4IWY6_9ACTN</name>
<dbReference type="Proteomes" id="UP001597261">
    <property type="component" value="Unassembled WGS sequence"/>
</dbReference>
<dbReference type="InterPro" id="IPR011990">
    <property type="entry name" value="TPR-like_helical_dom_sf"/>
</dbReference>
<proteinExistence type="predicted"/>
<dbReference type="SMART" id="SM00028">
    <property type="entry name" value="TPR"/>
    <property type="match status" value="5"/>
</dbReference>
<dbReference type="CDD" id="cd00093">
    <property type="entry name" value="HTH_XRE"/>
    <property type="match status" value="1"/>
</dbReference>
<evidence type="ECO:0000313" key="4">
    <source>
        <dbReference type="Proteomes" id="UP001597261"/>
    </source>
</evidence>
<comment type="caution">
    <text evidence="3">The sequence shown here is derived from an EMBL/GenBank/DDBJ whole genome shotgun (WGS) entry which is preliminary data.</text>
</comment>
<dbReference type="SUPFAM" id="SSF48452">
    <property type="entry name" value="TPR-like"/>
    <property type="match status" value="2"/>
</dbReference>
<dbReference type="PANTHER" id="PTHR47691">
    <property type="entry name" value="REGULATOR-RELATED"/>
    <property type="match status" value="1"/>
</dbReference>
<dbReference type="InterPro" id="IPR001387">
    <property type="entry name" value="Cro/C1-type_HTH"/>
</dbReference>
<dbReference type="SMART" id="SM00530">
    <property type="entry name" value="HTH_XRE"/>
    <property type="match status" value="1"/>
</dbReference>
<dbReference type="Gene3D" id="1.25.40.10">
    <property type="entry name" value="Tetratricopeptide repeat domain"/>
    <property type="match status" value="3"/>
</dbReference>
<protein>
    <submittedName>
        <fullName evidence="3">Helix-turn-helix domain-containing protein</fullName>
    </submittedName>
</protein>
<evidence type="ECO:0000259" key="2">
    <source>
        <dbReference type="PROSITE" id="PS50943"/>
    </source>
</evidence>
<keyword evidence="4" id="KW-1185">Reference proteome</keyword>
<feature type="domain" description="HTH cro/C1-type" evidence="2">
    <location>
        <begin position="14"/>
        <end position="67"/>
    </location>
</feature>
<dbReference type="InterPro" id="IPR010982">
    <property type="entry name" value="Lambda_DNA-bd_dom_sf"/>
</dbReference>
<gene>
    <name evidence="3" type="ORF">ACFSL4_23750</name>
</gene>
<organism evidence="3 4">
    <name type="scientific">Streptomyces caeni</name>
    <dbReference type="NCBI Taxonomy" id="2307231"/>
    <lineage>
        <taxon>Bacteria</taxon>
        <taxon>Bacillati</taxon>
        <taxon>Actinomycetota</taxon>
        <taxon>Actinomycetes</taxon>
        <taxon>Kitasatosporales</taxon>
        <taxon>Streptomycetaceae</taxon>
        <taxon>Streptomyces</taxon>
    </lineage>
</organism>
<dbReference type="RefSeq" id="WP_381086448.1">
    <property type="nucleotide sequence ID" value="NZ_JBHUDX010000068.1"/>
</dbReference>
<sequence length="447" mass="48237">MADRDDPETIGRRVQRLRHERGLTQKQLAEPAYTPAYISTLESGRVRPSDEALKHLAGRLGVAFDELATGRPAHLATGLRLRLTDAQRTLATGEAEIAAEQYRELLGEADAHGLVAEQAAALLGLGECALELGDLATGRQFFERAEERLGDAPLPSRVPALRGRAVSHYLAGELRYACYLLESTLDELNRSGLHDPDALLLLYASAIGPYMDMGAHARAAQAAEFALALAPQVKDPALVARMHRSVARTLIAEGRIAEADASLVKAAELYRQLQIRTELANCHWMRGYLYAQNGELERSESELREALAMLSATRAALYRSQAVVELADVLHRRGESAEAAALLHEVLGDIGPERGAVHSAAAHRLLGIIAEDARDTEAAEEHYVRALSLLERAGAAGDLADLCRLLGDLLRRTGRVEAALDAYRTGLGHRTAPGTTTLGPAPAQPPL</sequence>
<reference evidence="4" key="1">
    <citation type="journal article" date="2019" name="Int. J. Syst. Evol. Microbiol.">
        <title>The Global Catalogue of Microorganisms (GCM) 10K type strain sequencing project: providing services to taxonomists for standard genome sequencing and annotation.</title>
        <authorList>
            <consortium name="The Broad Institute Genomics Platform"/>
            <consortium name="The Broad Institute Genome Sequencing Center for Infectious Disease"/>
            <person name="Wu L."/>
            <person name="Ma J."/>
        </authorList>
    </citation>
    <scope>NUCLEOTIDE SEQUENCE [LARGE SCALE GENOMIC DNA]</scope>
    <source>
        <strain evidence="4">CGMCC 1.12470</strain>
    </source>
</reference>
<dbReference type="Pfam" id="PF13560">
    <property type="entry name" value="HTH_31"/>
    <property type="match status" value="1"/>
</dbReference>
<dbReference type="Gene3D" id="1.10.260.40">
    <property type="entry name" value="lambda repressor-like DNA-binding domains"/>
    <property type="match status" value="1"/>
</dbReference>
<dbReference type="SUPFAM" id="SSF47413">
    <property type="entry name" value="lambda repressor-like DNA-binding domains"/>
    <property type="match status" value="1"/>
</dbReference>
<accession>A0ABW4IWY6</accession>
<evidence type="ECO:0000313" key="3">
    <source>
        <dbReference type="EMBL" id="MFD1661134.1"/>
    </source>
</evidence>
<dbReference type="Pfam" id="PF13432">
    <property type="entry name" value="TPR_16"/>
    <property type="match status" value="1"/>
</dbReference>
<dbReference type="PANTHER" id="PTHR47691:SF3">
    <property type="entry name" value="HTH-TYPE TRANSCRIPTIONAL REGULATOR RV0890C-RELATED"/>
    <property type="match status" value="1"/>
</dbReference>
<dbReference type="PROSITE" id="PS50943">
    <property type="entry name" value="HTH_CROC1"/>
    <property type="match status" value="1"/>
</dbReference>